<accession>J0P5I8</accession>
<evidence type="ECO:0000259" key="9">
    <source>
        <dbReference type="Pfam" id="PF02224"/>
    </source>
</evidence>
<comment type="catalytic activity">
    <reaction evidence="7 8">
        <text>CMP + ATP = CDP + ADP</text>
        <dbReference type="Rhea" id="RHEA:11600"/>
        <dbReference type="ChEBI" id="CHEBI:30616"/>
        <dbReference type="ChEBI" id="CHEBI:58069"/>
        <dbReference type="ChEBI" id="CHEBI:60377"/>
        <dbReference type="ChEBI" id="CHEBI:456216"/>
        <dbReference type="EC" id="2.7.4.25"/>
    </reaction>
</comment>
<keyword evidence="5 8" id="KW-0067">ATP-binding</keyword>
<gene>
    <name evidence="8" type="primary">cmk</name>
    <name evidence="10" type="ORF">SapgrDRAFT_3488</name>
</gene>
<comment type="catalytic activity">
    <reaction evidence="6 8">
        <text>dCMP + ATP = dCDP + ADP</text>
        <dbReference type="Rhea" id="RHEA:25094"/>
        <dbReference type="ChEBI" id="CHEBI:30616"/>
        <dbReference type="ChEBI" id="CHEBI:57566"/>
        <dbReference type="ChEBI" id="CHEBI:58593"/>
        <dbReference type="ChEBI" id="CHEBI:456216"/>
        <dbReference type="EC" id="2.7.4.25"/>
    </reaction>
</comment>
<dbReference type="GO" id="GO:0005524">
    <property type="term" value="F:ATP binding"/>
    <property type="evidence" value="ECO:0007669"/>
    <property type="project" value="UniProtKB-UniRule"/>
</dbReference>
<evidence type="ECO:0000256" key="2">
    <source>
        <dbReference type="ARBA" id="ARBA00022679"/>
    </source>
</evidence>
<dbReference type="Proteomes" id="UP000005113">
    <property type="component" value="Unassembled WGS sequence"/>
</dbReference>
<comment type="subcellular location">
    <subcellularLocation>
        <location evidence="8">Cytoplasm</location>
    </subcellularLocation>
</comment>
<comment type="similarity">
    <text evidence="1 8">Belongs to the cytidylate kinase family. Type 1 subfamily.</text>
</comment>
<dbReference type="AlphaFoldDB" id="J0P5I8"/>
<dbReference type="InterPro" id="IPR011994">
    <property type="entry name" value="Cytidylate_kinase_dom"/>
</dbReference>
<dbReference type="InterPro" id="IPR003136">
    <property type="entry name" value="Cytidylate_kin"/>
</dbReference>
<feature type="binding site" evidence="8">
    <location>
        <begin position="38"/>
        <end position="46"/>
    </location>
    <ligand>
        <name>ATP</name>
        <dbReference type="ChEBI" id="CHEBI:30616"/>
    </ligand>
</feature>
<dbReference type="HAMAP" id="MF_00238">
    <property type="entry name" value="Cytidyl_kinase_type1"/>
    <property type="match status" value="1"/>
</dbReference>
<evidence type="ECO:0000256" key="4">
    <source>
        <dbReference type="ARBA" id="ARBA00022777"/>
    </source>
</evidence>
<keyword evidence="3 8" id="KW-0547">Nucleotide-binding</keyword>
<protein>
    <recommendedName>
        <fullName evidence="8">Cytidylate kinase</fullName>
        <shortName evidence="8">CK</shortName>
        <ecNumber evidence="8">2.7.4.25</ecNumber>
    </recommendedName>
    <alternativeName>
        <fullName evidence="8">Cytidine monophosphate kinase</fullName>
        <shortName evidence="8">CMP kinase</shortName>
    </alternativeName>
</protein>
<organism evidence="10 11">
    <name type="scientific">Saprospira grandis DSM 2844</name>
    <dbReference type="NCBI Taxonomy" id="694433"/>
    <lineage>
        <taxon>Bacteria</taxon>
        <taxon>Pseudomonadati</taxon>
        <taxon>Bacteroidota</taxon>
        <taxon>Saprospiria</taxon>
        <taxon>Saprospirales</taxon>
        <taxon>Saprospiraceae</taxon>
        <taxon>Saprospira</taxon>
    </lineage>
</organism>
<feature type="domain" description="Cytidylate kinase" evidence="9">
    <location>
        <begin position="34"/>
        <end position="245"/>
    </location>
</feature>
<dbReference type="Gene3D" id="3.40.50.300">
    <property type="entry name" value="P-loop containing nucleotide triphosphate hydrolases"/>
    <property type="match status" value="1"/>
</dbReference>
<dbReference type="CDD" id="cd02020">
    <property type="entry name" value="CMPK"/>
    <property type="match status" value="1"/>
</dbReference>
<keyword evidence="8" id="KW-0963">Cytoplasm</keyword>
<dbReference type="NCBIfam" id="TIGR00017">
    <property type="entry name" value="cmk"/>
    <property type="match status" value="1"/>
</dbReference>
<dbReference type="GO" id="GO:0005829">
    <property type="term" value="C:cytosol"/>
    <property type="evidence" value="ECO:0007669"/>
    <property type="project" value="TreeGrafter"/>
</dbReference>
<dbReference type="Pfam" id="PF02224">
    <property type="entry name" value="Cytidylate_kin"/>
    <property type="match status" value="1"/>
</dbReference>
<dbReference type="GO" id="GO:0006220">
    <property type="term" value="P:pyrimidine nucleotide metabolic process"/>
    <property type="evidence" value="ECO:0007669"/>
    <property type="project" value="UniProtKB-UniRule"/>
</dbReference>
<keyword evidence="2 8" id="KW-0808">Transferase</keyword>
<evidence type="ECO:0000256" key="6">
    <source>
        <dbReference type="ARBA" id="ARBA00047615"/>
    </source>
</evidence>
<dbReference type="PANTHER" id="PTHR21299:SF2">
    <property type="entry name" value="CYTIDYLATE KINASE"/>
    <property type="match status" value="1"/>
</dbReference>
<reference evidence="11" key="1">
    <citation type="journal article" date="2012" name="Stand. Genomic Sci.">
        <title>Permanent draft genome sequence of the gliding predator Saprospira grandis strain Sa g1 (= HR1).</title>
        <authorList>
            <person name="Mavromatis K."/>
            <person name="Chertkov O."/>
            <person name="Lapidus A."/>
            <person name="Nolan M."/>
            <person name="Lucas S."/>
            <person name="Tice H."/>
            <person name="Del Rio T.G."/>
            <person name="Cheng J.F."/>
            <person name="Han C."/>
            <person name="Tapia R."/>
            <person name="Bruce D."/>
            <person name="Goodwin L.A."/>
            <person name="Pitluck S."/>
            <person name="Huntemann M."/>
            <person name="Liolios K."/>
            <person name="Pagani I."/>
            <person name="Ivanova N."/>
            <person name="Mikhailova N."/>
            <person name="Pati A."/>
            <person name="Chen A."/>
            <person name="Palaniappan K."/>
            <person name="Land M."/>
            <person name="Brambilla E.M."/>
            <person name="Rohde M."/>
            <person name="Spring S."/>
            <person name="Goker M."/>
            <person name="Detter J.C."/>
            <person name="Bristow J."/>
            <person name="Eisen J.A."/>
            <person name="Markowitz V."/>
            <person name="Hugenholtz P."/>
            <person name="Kyrpides N.C."/>
            <person name="Klenk H.P."/>
            <person name="Woyke T."/>
        </authorList>
    </citation>
    <scope>NUCLEOTIDE SEQUENCE [LARGE SCALE GENOMIC DNA]</scope>
    <source>
        <strain evidence="11">DSM 2844</strain>
    </source>
</reference>
<dbReference type="GO" id="GO:0015949">
    <property type="term" value="P:nucleobase-containing small molecule interconversion"/>
    <property type="evidence" value="ECO:0007669"/>
    <property type="project" value="TreeGrafter"/>
</dbReference>
<evidence type="ECO:0000313" key="10">
    <source>
        <dbReference type="EMBL" id="EJF55124.1"/>
    </source>
</evidence>
<proteinExistence type="inferred from homology"/>
<dbReference type="PANTHER" id="PTHR21299">
    <property type="entry name" value="CYTIDYLATE KINASE/PANTOATE-BETA-ALANINE LIGASE"/>
    <property type="match status" value="1"/>
</dbReference>
<keyword evidence="4 8" id="KW-0418">Kinase</keyword>
<dbReference type="HOGENOM" id="CLU_079959_0_2_10"/>
<dbReference type="EC" id="2.7.4.25" evidence="8"/>
<dbReference type="EMBL" id="JH719942">
    <property type="protein sequence ID" value="EJF55124.1"/>
    <property type="molecule type" value="Genomic_DNA"/>
</dbReference>
<dbReference type="GO" id="GO:0036431">
    <property type="term" value="F:dCMP kinase activity"/>
    <property type="evidence" value="ECO:0007669"/>
    <property type="project" value="InterPro"/>
</dbReference>
<evidence type="ECO:0000313" key="11">
    <source>
        <dbReference type="Proteomes" id="UP000005113"/>
    </source>
</evidence>
<evidence type="ECO:0000256" key="3">
    <source>
        <dbReference type="ARBA" id="ARBA00022741"/>
    </source>
</evidence>
<sequence>MAAFLFPYLCERILSFIFKQSENRSLMPSQKIIIALDGFAACGKSTLAKSLAKKLNYIYVDTGAMYRAVTLYFLQEKISLEDEQAIAQALDNIRIDFRHRAGANHCFLNGEDVEEEIRKMYVSKWVSPVAAISAVRRFLVKQQQAMGRFKGLVMDGRDIGTVVFPEAELKLFMTASYEVRSQRRLAELQAKGLNASLEEVRENLMERDQIDSSREDSPLRKADDAITIDNSELSMNEQLDLALDLAYKAIEKKKCSVSASLLVS</sequence>
<evidence type="ECO:0000256" key="5">
    <source>
        <dbReference type="ARBA" id="ARBA00022840"/>
    </source>
</evidence>
<name>J0P5I8_9BACT</name>
<evidence type="ECO:0000256" key="7">
    <source>
        <dbReference type="ARBA" id="ARBA00048478"/>
    </source>
</evidence>
<dbReference type="InterPro" id="IPR027417">
    <property type="entry name" value="P-loop_NTPase"/>
</dbReference>
<dbReference type="SUPFAM" id="SSF52540">
    <property type="entry name" value="P-loop containing nucleoside triphosphate hydrolases"/>
    <property type="match status" value="1"/>
</dbReference>
<evidence type="ECO:0000256" key="1">
    <source>
        <dbReference type="ARBA" id="ARBA00009427"/>
    </source>
</evidence>
<dbReference type="GO" id="GO:0036430">
    <property type="term" value="F:CMP kinase activity"/>
    <property type="evidence" value="ECO:0007669"/>
    <property type="project" value="RHEA"/>
</dbReference>
<evidence type="ECO:0000256" key="8">
    <source>
        <dbReference type="HAMAP-Rule" id="MF_00238"/>
    </source>
</evidence>